<dbReference type="Proteomes" id="UP000763641">
    <property type="component" value="Unassembled WGS sequence"/>
</dbReference>
<evidence type="ECO:0000259" key="2">
    <source>
        <dbReference type="Pfam" id="PF07978"/>
    </source>
</evidence>
<feature type="domain" description="NIPSNAP" evidence="2">
    <location>
        <begin position="45"/>
        <end position="150"/>
    </location>
</feature>
<dbReference type="InterPro" id="IPR011008">
    <property type="entry name" value="Dimeric_a/b-barrel"/>
</dbReference>
<accession>A0ABS2D494</accession>
<name>A0ABS2D494_9SPHN</name>
<dbReference type="InterPro" id="IPR012577">
    <property type="entry name" value="NIPSNAP"/>
</dbReference>
<reference evidence="3 4" key="1">
    <citation type="submission" date="2020-12" db="EMBL/GenBank/DDBJ databases">
        <title>Sphingomonas sp.</title>
        <authorList>
            <person name="Kim M.K."/>
        </authorList>
    </citation>
    <scope>NUCLEOTIDE SEQUENCE [LARGE SCALE GENOMIC DNA]</scope>
    <source>
        <strain evidence="3 4">BT552</strain>
    </source>
</reference>
<dbReference type="RefSeq" id="WP_204195589.1">
    <property type="nucleotide sequence ID" value="NZ_JAFEMC010000001.1"/>
</dbReference>
<feature type="signal peptide" evidence="1">
    <location>
        <begin position="1"/>
        <end position="20"/>
    </location>
</feature>
<comment type="caution">
    <text evidence="3">The sequence shown here is derived from an EMBL/GenBank/DDBJ whole genome shotgun (WGS) entry which is preliminary data.</text>
</comment>
<gene>
    <name evidence="3" type="ORF">ILT43_05075</name>
</gene>
<sequence length="169" mass="18191">MRATAYACLSFACVAFGTIAASPSVAGARSAPAQGATLDPRTAIYELRTYYAAPGKLAALNTRFREHTLGLFARHGMTNVAYWNEQPSKDYPDGRVIYVLAYPTRAAREDAWKAFGSDPEWRAVAAASEADGKLVAKVDSVFMTMTDYSPVLTLPAPTLPTPTLPTPAR</sequence>
<dbReference type="SUPFAM" id="SSF54909">
    <property type="entry name" value="Dimeric alpha+beta barrel"/>
    <property type="match status" value="1"/>
</dbReference>
<keyword evidence="1" id="KW-0732">Signal</keyword>
<dbReference type="Gene3D" id="3.30.70.100">
    <property type="match status" value="1"/>
</dbReference>
<evidence type="ECO:0000313" key="3">
    <source>
        <dbReference type="EMBL" id="MBM6575735.1"/>
    </source>
</evidence>
<proteinExistence type="predicted"/>
<feature type="chain" id="PRO_5045485814" evidence="1">
    <location>
        <begin position="21"/>
        <end position="169"/>
    </location>
</feature>
<organism evidence="3 4">
    <name type="scientific">Sphingomonas longa</name>
    <dbReference type="NCBI Taxonomy" id="2778730"/>
    <lineage>
        <taxon>Bacteria</taxon>
        <taxon>Pseudomonadati</taxon>
        <taxon>Pseudomonadota</taxon>
        <taxon>Alphaproteobacteria</taxon>
        <taxon>Sphingomonadales</taxon>
        <taxon>Sphingomonadaceae</taxon>
        <taxon>Sphingomonas</taxon>
    </lineage>
</organism>
<dbReference type="Pfam" id="PF07978">
    <property type="entry name" value="NIPSNAP"/>
    <property type="match status" value="1"/>
</dbReference>
<keyword evidence="4" id="KW-1185">Reference proteome</keyword>
<protein>
    <submittedName>
        <fullName evidence="3">NIPSNAP family protein</fullName>
    </submittedName>
</protein>
<evidence type="ECO:0000313" key="4">
    <source>
        <dbReference type="Proteomes" id="UP000763641"/>
    </source>
</evidence>
<dbReference type="EMBL" id="JAFEMC010000001">
    <property type="protein sequence ID" value="MBM6575735.1"/>
    <property type="molecule type" value="Genomic_DNA"/>
</dbReference>
<evidence type="ECO:0000256" key="1">
    <source>
        <dbReference type="SAM" id="SignalP"/>
    </source>
</evidence>